<evidence type="ECO:0000256" key="1">
    <source>
        <dbReference type="ARBA" id="ARBA00006643"/>
    </source>
</evidence>
<sequence>MGSIRKKPACSWVKLKDSVSSFGMGDKSHPQMEQIQGKLEELKRMIKEAGYVPDTSFALQDTDEEQKEHNLWNHSERLALAYGLMNIPERSTIRVFKNLRVCSDCHSVYKFVSKIVNRRIVLRDAYRFHHFEDGRCSCYDYW</sequence>
<dbReference type="EMBL" id="PGOL01000582">
    <property type="protein sequence ID" value="PKI67824.1"/>
    <property type="molecule type" value="Genomic_DNA"/>
</dbReference>
<name>A0A2I0KH67_PUNGR</name>
<comment type="caution">
    <text evidence="3">The sequence shown here is derived from an EMBL/GenBank/DDBJ whole genome shotgun (WGS) entry which is preliminary data.</text>
</comment>
<accession>A0A2I0KH67</accession>
<dbReference type="Proteomes" id="UP000233551">
    <property type="component" value="Unassembled WGS sequence"/>
</dbReference>
<organism evidence="3 4">
    <name type="scientific">Punica granatum</name>
    <name type="common">Pomegranate</name>
    <dbReference type="NCBI Taxonomy" id="22663"/>
    <lineage>
        <taxon>Eukaryota</taxon>
        <taxon>Viridiplantae</taxon>
        <taxon>Streptophyta</taxon>
        <taxon>Embryophyta</taxon>
        <taxon>Tracheophyta</taxon>
        <taxon>Spermatophyta</taxon>
        <taxon>Magnoliopsida</taxon>
        <taxon>eudicotyledons</taxon>
        <taxon>Gunneridae</taxon>
        <taxon>Pentapetalae</taxon>
        <taxon>rosids</taxon>
        <taxon>malvids</taxon>
        <taxon>Myrtales</taxon>
        <taxon>Lythraceae</taxon>
        <taxon>Punica</taxon>
    </lineage>
</organism>
<keyword evidence="4" id="KW-1185">Reference proteome</keyword>
<reference evidence="3 4" key="1">
    <citation type="submission" date="2017-11" db="EMBL/GenBank/DDBJ databases">
        <title>De-novo sequencing of pomegranate (Punica granatum L.) genome.</title>
        <authorList>
            <person name="Akparov Z."/>
            <person name="Amiraslanov A."/>
            <person name="Hajiyeva S."/>
            <person name="Abbasov M."/>
            <person name="Kaur K."/>
            <person name="Hamwieh A."/>
            <person name="Solovyev V."/>
            <person name="Salamov A."/>
            <person name="Braich B."/>
            <person name="Kosarev P."/>
            <person name="Mahmoud A."/>
            <person name="Hajiyev E."/>
            <person name="Babayeva S."/>
            <person name="Izzatullayeva V."/>
            <person name="Mammadov A."/>
            <person name="Mammadov A."/>
            <person name="Sharifova S."/>
            <person name="Ojaghi J."/>
            <person name="Eynullazada K."/>
            <person name="Bayramov B."/>
            <person name="Abdulazimova A."/>
            <person name="Shahmuradov I."/>
        </authorList>
    </citation>
    <scope>NUCLEOTIDE SEQUENCE [LARGE SCALE GENOMIC DNA]</scope>
    <source>
        <strain evidence="4">cv. AG2017</strain>
        <tissue evidence="3">Leaf</tissue>
    </source>
</reference>
<dbReference type="GO" id="GO:0008270">
    <property type="term" value="F:zinc ion binding"/>
    <property type="evidence" value="ECO:0007669"/>
    <property type="project" value="InterPro"/>
</dbReference>
<gene>
    <name evidence="3" type="ORF">CRG98_011797</name>
</gene>
<dbReference type="AlphaFoldDB" id="A0A2I0KH67"/>
<comment type="similarity">
    <text evidence="1">Belongs to the PPR family. PCMP-H subfamily.</text>
</comment>
<evidence type="ECO:0000313" key="3">
    <source>
        <dbReference type="EMBL" id="PKI67824.1"/>
    </source>
</evidence>
<dbReference type="Pfam" id="PF14432">
    <property type="entry name" value="DYW_deaminase"/>
    <property type="match status" value="1"/>
</dbReference>
<feature type="domain" description="DYW" evidence="2">
    <location>
        <begin position="50"/>
        <end position="142"/>
    </location>
</feature>
<dbReference type="STRING" id="22663.A0A2I0KH67"/>
<protein>
    <recommendedName>
        <fullName evidence="2">DYW domain-containing protein</fullName>
    </recommendedName>
</protein>
<evidence type="ECO:0000259" key="2">
    <source>
        <dbReference type="Pfam" id="PF14432"/>
    </source>
</evidence>
<proteinExistence type="inferred from homology"/>
<evidence type="ECO:0000313" key="4">
    <source>
        <dbReference type="Proteomes" id="UP000233551"/>
    </source>
</evidence>
<dbReference type="InterPro" id="IPR046849">
    <property type="entry name" value="E2_motif"/>
</dbReference>
<dbReference type="InterPro" id="IPR032867">
    <property type="entry name" value="DYW_dom"/>
</dbReference>
<dbReference type="Pfam" id="PF20430">
    <property type="entry name" value="Eplus_motif"/>
    <property type="match status" value="1"/>
</dbReference>